<dbReference type="CDD" id="cd00082">
    <property type="entry name" value="HisKA"/>
    <property type="match status" value="1"/>
</dbReference>
<keyword evidence="7 14" id="KW-0812">Transmembrane</keyword>
<feature type="domain" description="HAMP" evidence="16">
    <location>
        <begin position="86"/>
        <end position="138"/>
    </location>
</feature>
<evidence type="ECO:0000256" key="3">
    <source>
        <dbReference type="ARBA" id="ARBA00012438"/>
    </source>
</evidence>
<comment type="catalytic activity">
    <reaction evidence="1">
        <text>ATP + protein L-histidine = ADP + protein N-phospho-L-histidine.</text>
        <dbReference type="EC" id="2.7.13.3"/>
    </reaction>
</comment>
<dbReference type="Gene3D" id="6.10.340.10">
    <property type="match status" value="1"/>
</dbReference>
<comment type="subcellular location">
    <subcellularLocation>
        <location evidence="2">Cell membrane</location>
        <topology evidence="2">Multi-pass membrane protein</topology>
    </subcellularLocation>
</comment>
<evidence type="ECO:0000256" key="12">
    <source>
        <dbReference type="ARBA" id="ARBA00023012"/>
    </source>
</evidence>
<feature type="domain" description="Histidine kinase" evidence="15">
    <location>
        <begin position="146"/>
        <end position="281"/>
    </location>
</feature>
<dbReference type="EMBL" id="JAWDIQ010000001">
    <property type="protein sequence ID" value="MDY0408723.1"/>
    <property type="molecule type" value="Genomic_DNA"/>
</dbReference>
<dbReference type="SUPFAM" id="SSF47384">
    <property type="entry name" value="Homodimeric domain of signal transducing histidine kinase"/>
    <property type="match status" value="1"/>
</dbReference>
<evidence type="ECO:0000256" key="2">
    <source>
        <dbReference type="ARBA" id="ARBA00004651"/>
    </source>
</evidence>
<reference evidence="17 18" key="1">
    <citation type="submission" date="2023-10" db="EMBL/GenBank/DDBJ databases">
        <title>Virgibacillus soli CC-YMP-6 genome.</title>
        <authorList>
            <person name="Miliotis G."/>
            <person name="Sengupta P."/>
            <person name="Hameed A."/>
            <person name="Chuvochina M."/>
            <person name="Mcdonagh F."/>
            <person name="Simpson A.C."/>
            <person name="Singh N.K."/>
            <person name="Rekha P.D."/>
            <person name="Raman K."/>
            <person name="Hugenholtz P."/>
            <person name="Venkateswaran K."/>
        </authorList>
    </citation>
    <scope>NUCLEOTIDE SEQUENCE [LARGE SCALE GENOMIC DNA]</scope>
    <source>
        <strain evidence="17 18">CC-YMP-6</strain>
    </source>
</reference>
<keyword evidence="5" id="KW-0597">Phosphoprotein</keyword>
<dbReference type="InterPro" id="IPR050398">
    <property type="entry name" value="HssS/ArlS-like"/>
</dbReference>
<evidence type="ECO:0000256" key="8">
    <source>
        <dbReference type="ARBA" id="ARBA00022741"/>
    </source>
</evidence>
<feature type="transmembrane region" description="Helical" evidence="14">
    <location>
        <begin position="13"/>
        <end position="37"/>
    </location>
</feature>
<evidence type="ECO:0000259" key="16">
    <source>
        <dbReference type="PROSITE" id="PS50885"/>
    </source>
</evidence>
<evidence type="ECO:0000256" key="11">
    <source>
        <dbReference type="ARBA" id="ARBA00022989"/>
    </source>
</evidence>
<evidence type="ECO:0000256" key="10">
    <source>
        <dbReference type="ARBA" id="ARBA00022840"/>
    </source>
</evidence>
<protein>
    <recommendedName>
        <fullName evidence="3">histidine kinase</fullName>
        <ecNumber evidence="3">2.7.13.3</ecNumber>
    </recommendedName>
</protein>
<dbReference type="CDD" id="cd06225">
    <property type="entry name" value="HAMP"/>
    <property type="match status" value="1"/>
</dbReference>
<dbReference type="InterPro" id="IPR003661">
    <property type="entry name" value="HisK_dim/P_dom"/>
</dbReference>
<evidence type="ECO:0000313" key="18">
    <source>
        <dbReference type="Proteomes" id="UP001275315"/>
    </source>
</evidence>
<dbReference type="InterPro" id="IPR005467">
    <property type="entry name" value="His_kinase_dom"/>
</dbReference>
<dbReference type="Pfam" id="PF00672">
    <property type="entry name" value="HAMP"/>
    <property type="match status" value="1"/>
</dbReference>
<dbReference type="Pfam" id="PF00512">
    <property type="entry name" value="HisKA"/>
    <property type="match status" value="1"/>
</dbReference>
<keyword evidence="18" id="KW-1185">Reference proteome</keyword>
<accession>A0ABU5CQR9</accession>
<sequence>MNKHKKSWFPKKFLIRLTLLNILIVSLFIVLSSWAIYHTACFLVEGMGTMNHWKQRQFNATLFHYLWMFSLIAIIVGSMIHFYFTKKLMKPLRKLIVSTKSMKSGNYPEPLEVTSNDEIGQLIEHFNGLVGQLKSNHEHRQKLVTDLSHELRTPLTNLNGYLNALKNGVIVGDEKLYHSLYKESERLTKMVTQLEALKEWDYISEQSYVEKEKIAIDVLIKESIKMFYWQLQDRNISVKVQVEHVEINIYKEGMSQAISNLLDNAIRYYEGRGQLQLLAKG</sequence>
<keyword evidence="13 14" id="KW-0472">Membrane</keyword>
<keyword evidence="11 14" id="KW-1133">Transmembrane helix</keyword>
<keyword evidence="6" id="KW-0808">Transferase</keyword>
<dbReference type="PANTHER" id="PTHR45528:SF1">
    <property type="entry name" value="SENSOR HISTIDINE KINASE CPXA"/>
    <property type="match status" value="1"/>
</dbReference>
<dbReference type="Gene3D" id="1.10.287.130">
    <property type="match status" value="1"/>
</dbReference>
<dbReference type="SUPFAM" id="SSF158472">
    <property type="entry name" value="HAMP domain-like"/>
    <property type="match status" value="1"/>
</dbReference>
<dbReference type="InterPro" id="IPR036890">
    <property type="entry name" value="HATPase_C_sf"/>
</dbReference>
<evidence type="ECO:0000313" key="17">
    <source>
        <dbReference type="EMBL" id="MDY0408723.1"/>
    </source>
</evidence>
<dbReference type="InterPro" id="IPR036097">
    <property type="entry name" value="HisK_dim/P_sf"/>
</dbReference>
<evidence type="ECO:0000256" key="9">
    <source>
        <dbReference type="ARBA" id="ARBA00022777"/>
    </source>
</evidence>
<keyword evidence="10" id="KW-0067">ATP-binding</keyword>
<evidence type="ECO:0000256" key="7">
    <source>
        <dbReference type="ARBA" id="ARBA00022692"/>
    </source>
</evidence>
<evidence type="ECO:0000256" key="1">
    <source>
        <dbReference type="ARBA" id="ARBA00000085"/>
    </source>
</evidence>
<keyword evidence="12" id="KW-0902">Two-component regulatory system</keyword>
<evidence type="ECO:0000256" key="5">
    <source>
        <dbReference type="ARBA" id="ARBA00022553"/>
    </source>
</evidence>
<dbReference type="RefSeq" id="WP_320379435.1">
    <property type="nucleotide sequence ID" value="NZ_JAWDIQ010000001.1"/>
</dbReference>
<dbReference type="InterPro" id="IPR003660">
    <property type="entry name" value="HAMP_dom"/>
</dbReference>
<dbReference type="Proteomes" id="UP001275315">
    <property type="component" value="Unassembled WGS sequence"/>
</dbReference>
<gene>
    <name evidence="17" type="ORF">RWD45_09360</name>
</gene>
<evidence type="ECO:0000256" key="4">
    <source>
        <dbReference type="ARBA" id="ARBA00022475"/>
    </source>
</evidence>
<name>A0ABU5CQR9_9BACI</name>
<keyword evidence="4" id="KW-1003">Cell membrane</keyword>
<proteinExistence type="predicted"/>
<keyword evidence="8" id="KW-0547">Nucleotide-binding</keyword>
<evidence type="ECO:0000256" key="13">
    <source>
        <dbReference type="ARBA" id="ARBA00023136"/>
    </source>
</evidence>
<evidence type="ECO:0000259" key="15">
    <source>
        <dbReference type="PROSITE" id="PS50109"/>
    </source>
</evidence>
<keyword evidence="9" id="KW-0418">Kinase</keyword>
<feature type="transmembrane region" description="Helical" evidence="14">
    <location>
        <begin position="62"/>
        <end position="84"/>
    </location>
</feature>
<evidence type="ECO:0000256" key="6">
    <source>
        <dbReference type="ARBA" id="ARBA00022679"/>
    </source>
</evidence>
<dbReference type="SUPFAM" id="SSF55874">
    <property type="entry name" value="ATPase domain of HSP90 chaperone/DNA topoisomerase II/histidine kinase"/>
    <property type="match status" value="1"/>
</dbReference>
<dbReference type="PROSITE" id="PS50885">
    <property type="entry name" value="HAMP"/>
    <property type="match status" value="1"/>
</dbReference>
<evidence type="ECO:0000256" key="14">
    <source>
        <dbReference type="SAM" id="Phobius"/>
    </source>
</evidence>
<dbReference type="Gene3D" id="3.30.565.10">
    <property type="entry name" value="Histidine kinase-like ATPase, C-terminal domain"/>
    <property type="match status" value="1"/>
</dbReference>
<comment type="caution">
    <text evidence="17">The sequence shown here is derived from an EMBL/GenBank/DDBJ whole genome shotgun (WGS) entry which is preliminary data.</text>
</comment>
<dbReference type="PANTHER" id="PTHR45528">
    <property type="entry name" value="SENSOR HISTIDINE KINASE CPXA"/>
    <property type="match status" value="1"/>
</dbReference>
<dbReference type="PROSITE" id="PS50109">
    <property type="entry name" value="HIS_KIN"/>
    <property type="match status" value="1"/>
</dbReference>
<dbReference type="SMART" id="SM00304">
    <property type="entry name" value="HAMP"/>
    <property type="match status" value="1"/>
</dbReference>
<dbReference type="EC" id="2.7.13.3" evidence="3"/>
<dbReference type="SMART" id="SM00388">
    <property type="entry name" value="HisKA"/>
    <property type="match status" value="1"/>
</dbReference>
<organism evidence="17 18">
    <name type="scientific">Paracerasibacillus soli</name>
    <dbReference type="NCBI Taxonomy" id="480284"/>
    <lineage>
        <taxon>Bacteria</taxon>
        <taxon>Bacillati</taxon>
        <taxon>Bacillota</taxon>
        <taxon>Bacilli</taxon>
        <taxon>Bacillales</taxon>
        <taxon>Bacillaceae</taxon>
        <taxon>Paracerasibacillus</taxon>
    </lineage>
</organism>